<protein>
    <submittedName>
        <fullName evidence="2">Spore germination protein YaaH</fullName>
    </submittedName>
</protein>
<dbReference type="InterPro" id="IPR029070">
    <property type="entry name" value="Chitinase_insertion_sf"/>
</dbReference>
<evidence type="ECO:0000313" key="3">
    <source>
        <dbReference type="Proteomes" id="UP000515703"/>
    </source>
</evidence>
<organism evidence="2 3">
    <name type="scientific">Anaerocolumna chitinilytica</name>
    <dbReference type="NCBI Taxonomy" id="1727145"/>
    <lineage>
        <taxon>Bacteria</taxon>
        <taxon>Bacillati</taxon>
        <taxon>Bacillota</taxon>
        <taxon>Clostridia</taxon>
        <taxon>Lachnospirales</taxon>
        <taxon>Lachnospiraceae</taxon>
        <taxon>Anaerocolumna</taxon>
    </lineage>
</organism>
<dbReference type="Proteomes" id="UP000515703">
    <property type="component" value="Chromosome"/>
</dbReference>
<evidence type="ECO:0000259" key="1">
    <source>
        <dbReference type="PROSITE" id="PS51782"/>
    </source>
</evidence>
<dbReference type="SUPFAM" id="SSF51445">
    <property type="entry name" value="(Trans)glycosidases"/>
    <property type="match status" value="1"/>
</dbReference>
<dbReference type="GO" id="GO:0070492">
    <property type="term" value="F:oligosaccharide binding"/>
    <property type="evidence" value="ECO:0007669"/>
    <property type="project" value="TreeGrafter"/>
</dbReference>
<reference evidence="2 3" key="1">
    <citation type="submission" date="2020-08" db="EMBL/GenBank/DDBJ databases">
        <title>Draft genome sequencing of an Anaerocolumna strain isolated from anoxic soil subjected to BSD treatment.</title>
        <authorList>
            <person name="Uek A."/>
            <person name="Tonouchi A."/>
        </authorList>
    </citation>
    <scope>NUCLEOTIDE SEQUENCE [LARGE SCALE GENOMIC DNA]</scope>
    <source>
        <strain evidence="2 3">CTTW</strain>
    </source>
</reference>
<dbReference type="Gene3D" id="3.10.50.10">
    <property type="match status" value="1"/>
</dbReference>
<dbReference type="InterPro" id="IPR001223">
    <property type="entry name" value="Glyco_hydro18_cat"/>
</dbReference>
<dbReference type="AlphaFoldDB" id="A0A7I8DIV6"/>
<reference evidence="2 3" key="2">
    <citation type="submission" date="2020-08" db="EMBL/GenBank/DDBJ databases">
        <authorList>
            <person name="Ueki A."/>
            <person name="Tonouchi A."/>
        </authorList>
    </citation>
    <scope>NUCLEOTIDE SEQUENCE [LARGE SCALE GENOMIC DNA]</scope>
    <source>
        <strain evidence="2 3">CTTW</strain>
    </source>
</reference>
<dbReference type="SMART" id="SM00257">
    <property type="entry name" value="LysM"/>
    <property type="match status" value="2"/>
</dbReference>
<dbReference type="Pfam" id="PF01476">
    <property type="entry name" value="LysM"/>
    <property type="match status" value="2"/>
</dbReference>
<dbReference type="InterPro" id="IPR018392">
    <property type="entry name" value="LysM"/>
</dbReference>
<dbReference type="SUPFAM" id="SSF54106">
    <property type="entry name" value="LysM domain"/>
    <property type="match status" value="2"/>
</dbReference>
<feature type="domain" description="LysM" evidence="1">
    <location>
        <begin position="51"/>
        <end position="96"/>
    </location>
</feature>
<dbReference type="KEGG" id="acht:bsdcttw_14100"/>
<dbReference type="Pfam" id="PF00704">
    <property type="entry name" value="Glyco_hydro_18"/>
    <property type="match status" value="1"/>
</dbReference>
<accession>A0A7I8DIV6</accession>
<dbReference type="PROSITE" id="PS51782">
    <property type="entry name" value="LYSM"/>
    <property type="match status" value="2"/>
</dbReference>
<dbReference type="GO" id="GO:0012505">
    <property type="term" value="C:endomembrane system"/>
    <property type="evidence" value="ECO:0007669"/>
    <property type="project" value="TreeGrafter"/>
</dbReference>
<name>A0A7I8DIV6_9FIRM</name>
<keyword evidence="3" id="KW-1185">Reference proteome</keyword>
<feature type="domain" description="LysM" evidence="1">
    <location>
        <begin position="2"/>
        <end position="46"/>
    </location>
</feature>
<proteinExistence type="predicted"/>
<evidence type="ECO:0000313" key="2">
    <source>
        <dbReference type="EMBL" id="BCJ98369.1"/>
    </source>
</evidence>
<dbReference type="Gene3D" id="3.20.20.80">
    <property type="entry name" value="Glycosidases"/>
    <property type="match status" value="1"/>
</dbReference>
<dbReference type="EMBL" id="AP023368">
    <property type="protein sequence ID" value="BCJ98369.1"/>
    <property type="molecule type" value="Genomic_DNA"/>
</dbReference>
<dbReference type="GO" id="GO:0005975">
    <property type="term" value="P:carbohydrate metabolic process"/>
    <property type="evidence" value="ECO:0007669"/>
    <property type="project" value="InterPro"/>
</dbReference>
<dbReference type="InterPro" id="IPR017853">
    <property type="entry name" value="GH"/>
</dbReference>
<dbReference type="PANTHER" id="PTHR46066">
    <property type="entry name" value="CHITINASE DOMAIN-CONTAINING PROTEIN 1 FAMILY MEMBER"/>
    <property type="match status" value="1"/>
</dbReference>
<sequence length="434" mass="49212">MDIYVVQEGDTISSIAEQYKVTVDQLLIDNGLENADNLVIGQTIVIAYPRQTYTVQEGDSISSIAHSFGITINQLLRNNPSLNDREFIYPGDILVISYNTIREISTNGFVYPYVSMDILKRSLPYLTFLSIFNYRVTEKGNIISYGDDTEIIRLAKAYGTLPLLMISTLTPQGETNLEIVYEVLLNEEYQANLINTALNLLTEKGLSGVNLVISSINLTNQNLYIKLINKFFNLLNDKGFLLFVTINPNIKVEDGNFTFEKLDYKSIAEIVYRLIFIQYYWGVNKNPPAPVSSIAALRAFMDYITSITSARNISIGKQLIAYDWALPYKEGETIAHALTLNSAIALASDTSSQILFDEVSLTPYFYYYSSFTGESFEHIVWSIDARSIKANDDLIIDYGIKGSGIWNLMVYYQQLWTIMISEFDIIKLLPEKFQ</sequence>
<dbReference type="InterPro" id="IPR036779">
    <property type="entry name" value="LysM_dom_sf"/>
</dbReference>
<dbReference type="PANTHER" id="PTHR46066:SF2">
    <property type="entry name" value="CHITINASE DOMAIN-CONTAINING PROTEIN 1"/>
    <property type="match status" value="1"/>
</dbReference>
<dbReference type="RefSeq" id="WP_185258701.1">
    <property type="nucleotide sequence ID" value="NZ_AP023368.1"/>
</dbReference>
<dbReference type="CDD" id="cd00118">
    <property type="entry name" value="LysM"/>
    <property type="match status" value="2"/>
</dbReference>
<dbReference type="Gene3D" id="3.10.350.10">
    <property type="entry name" value="LysM domain"/>
    <property type="match status" value="2"/>
</dbReference>
<gene>
    <name evidence="2" type="primary">yaaH</name>
    <name evidence="2" type="ORF">bsdcttw_14100</name>
</gene>